<protein>
    <submittedName>
        <fullName evidence="2">M23 family metallopeptidase</fullName>
    </submittedName>
</protein>
<gene>
    <name evidence="2" type="ORF">HF526_13860</name>
</gene>
<dbReference type="RefSeq" id="WP_169381835.1">
    <property type="nucleotide sequence ID" value="NZ_JAAXLA010000022.1"/>
</dbReference>
<reference evidence="2 3" key="1">
    <citation type="submission" date="2020-04" db="EMBL/GenBank/DDBJ databases">
        <authorList>
            <person name="Klaysubun C."/>
            <person name="Duangmal K."/>
            <person name="Lipun K."/>
        </authorList>
    </citation>
    <scope>NUCLEOTIDE SEQUENCE [LARGE SCALE GENOMIC DNA]</scope>
    <source>
        <strain evidence="2 3">K10HN5</strain>
    </source>
</reference>
<evidence type="ECO:0000259" key="1">
    <source>
        <dbReference type="Pfam" id="PF01551"/>
    </source>
</evidence>
<comment type="caution">
    <text evidence="2">The sequence shown here is derived from an EMBL/GenBank/DDBJ whole genome shotgun (WGS) entry which is preliminary data.</text>
</comment>
<accession>A0ABX1SBA3</accession>
<proteinExistence type="predicted"/>
<dbReference type="Gene3D" id="2.70.70.10">
    <property type="entry name" value="Glucose Permease (Domain IIA)"/>
    <property type="match status" value="1"/>
</dbReference>
<dbReference type="Pfam" id="PF01551">
    <property type="entry name" value="Peptidase_M23"/>
    <property type="match status" value="1"/>
</dbReference>
<sequence length="134" mass="13661">MGDTPPSERTAPNPRGSIGYDVVLRKGKTGSSLSAPHHDHPAIGMTVVSGTPFHVITSGTATRPYQAGGCGIGVTLRGDDGATCTYCHATRITAAGTVTGGRLGLTGSAGNSTGPHLHLQMRYPASTLRCPQPP</sequence>
<feature type="domain" description="M23ase beta-sheet core" evidence="1">
    <location>
        <begin position="40"/>
        <end position="123"/>
    </location>
</feature>
<organism evidence="2 3">
    <name type="scientific">Pseudonocardia acidicola</name>
    <dbReference type="NCBI Taxonomy" id="2724939"/>
    <lineage>
        <taxon>Bacteria</taxon>
        <taxon>Bacillati</taxon>
        <taxon>Actinomycetota</taxon>
        <taxon>Actinomycetes</taxon>
        <taxon>Pseudonocardiales</taxon>
        <taxon>Pseudonocardiaceae</taxon>
        <taxon>Pseudonocardia</taxon>
    </lineage>
</organism>
<dbReference type="InterPro" id="IPR016047">
    <property type="entry name" value="M23ase_b-sheet_dom"/>
</dbReference>
<dbReference type="InterPro" id="IPR011055">
    <property type="entry name" value="Dup_hybrid_motif"/>
</dbReference>
<evidence type="ECO:0000313" key="3">
    <source>
        <dbReference type="Proteomes" id="UP000820669"/>
    </source>
</evidence>
<dbReference type="EMBL" id="JAAXLA010000022">
    <property type="protein sequence ID" value="NMH98385.1"/>
    <property type="molecule type" value="Genomic_DNA"/>
</dbReference>
<dbReference type="SUPFAM" id="SSF51261">
    <property type="entry name" value="Duplicated hybrid motif"/>
    <property type="match status" value="1"/>
</dbReference>
<name>A0ABX1SBA3_9PSEU</name>
<evidence type="ECO:0000313" key="2">
    <source>
        <dbReference type="EMBL" id="NMH98385.1"/>
    </source>
</evidence>
<dbReference type="CDD" id="cd12797">
    <property type="entry name" value="M23_peptidase"/>
    <property type="match status" value="1"/>
</dbReference>
<dbReference type="Proteomes" id="UP000820669">
    <property type="component" value="Unassembled WGS sequence"/>
</dbReference>
<keyword evidence="3" id="KW-1185">Reference proteome</keyword>